<dbReference type="Gene3D" id="3.40.50.150">
    <property type="entry name" value="Vaccinia Virus protein VP39"/>
    <property type="match status" value="1"/>
</dbReference>
<dbReference type="PANTHER" id="PTHR43861">
    <property type="entry name" value="TRANS-ACONITATE 2-METHYLTRANSFERASE-RELATED"/>
    <property type="match status" value="1"/>
</dbReference>
<dbReference type="SUPFAM" id="SSF53335">
    <property type="entry name" value="S-adenosyl-L-methionine-dependent methyltransferases"/>
    <property type="match status" value="1"/>
</dbReference>
<dbReference type="GO" id="GO:0008168">
    <property type="term" value="F:methyltransferase activity"/>
    <property type="evidence" value="ECO:0007669"/>
    <property type="project" value="UniProtKB-KW"/>
</dbReference>
<keyword evidence="1" id="KW-0808">Transferase</keyword>
<dbReference type="Proteomes" id="UP000709466">
    <property type="component" value="Unassembled WGS sequence"/>
</dbReference>
<organism evidence="1 2">
    <name type="scientific">Marivivens donghaensis</name>
    <dbReference type="NCBI Taxonomy" id="1699413"/>
    <lineage>
        <taxon>Bacteria</taxon>
        <taxon>Pseudomonadati</taxon>
        <taxon>Pseudomonadota</taxon>
        <taxon>Alphaproteobacteria</taxon>
        <taxon>Rhodobacterales</taxon>
        <taxon>Paracoccaceae</taxon>
        <taxon>Marivivens group</taxon>
        <taxon>Marivivens</taxon>
    </lineage>
</organism>
<dbReference type="GO" id="GO:0032259">
    <property type="term" value="P:methylation"/>
    <property type="evidence" value="ECO:0007669"/>
    <property type="project" value="UniProtKB-KW"/>
</dbReference>
<dbReference type="PANTHER" id="PTHR43861:SF1">
    <property type="entry name" value="TRANS-ACONITATE 2-METHYLTRANSFERASE"/>
    <property type="match status" value="1"/>
</dbReference>
<evidence type="ECO:0000313" key="1">
    <source>
        <dbReference type="EMBL" id="NIY72207.1"/>
    </source>
</evidence>
<dbReference type="InterPro" id="IPR029063">
    <property type="entry name" value="SAM-dependent_MTases_sf"/>
</dbReference>
<dbReference type="EMBL" id="JAATOP010000004">
    <property type="protein sequence ID" value="NIY72207.1"/>
    <property type="molecule type" value="Genomic_DNA"/>
</dbReference>
<evidence type="ECO:0000313" key="2">
    <source>
        <dbReference type="Proteomes" id="UP000709466"/>
    </source>
</evidence>
<comment type="caution">
    <text evidence="1">The sequence shown here is derived from an EMBL/GenBank/DDBJ whole genome shotgun (WGS) entry which is preliminary data.</text>
</comment>
<dbReference type="InterPro" id="IPR023149">
    <property type="entry name" value="Trans_acon_MeTrfase_C"/>
</dbReference>
<accession>A0ABX0VZY7</accession>
<dbReference type="CDD" id="cd02440">
    <property type="entry name" value="AdoMet_MTases"/>
    <property type="match status" value="1"/>
</dbReference>
<keyword evidence="1" id="KW-0489">Methyltransferase</keyword>
<dbReference type="Pfam" id="PF13489">
    <property type="entry name" value="Methyltransf_23"/>
    <property type="match status" value="1"/>
</dbReference>
<sequence length="258" mass="28808">MKNDWRPETYTRFRGVRLRPALDLLAQIGELPDGDVIDLGCGDGAVAEALALRFADKAIKGVDSSPVMLAKASETRSYDDLIHADIVHWEPADTPAVIFSNAALNWVADHKQMMPRIAAFLPQGGVLAVQMPGQHDVPSHALARKIAKRMFPDRYPWPDPAAHVLDPADYLDLLEPLGTVEAWETTYIQTLSADDGSHPVRRFTEATYLRPILDVLTDEETDSYISEYEAELGKAYPVSYQGVCRLPFRRVFFVLTKD</sequence>
<reference evidence="1 2" key="1">
    <citation type="submission" date="2020-03" db="EMBL/GenBank/DDBJ databases">
        <title>Bacterial isolates of synthetic phycosphere.</title>
        <authorList>
            <person name="Fu H."/>
            <person name="Moran M.A."/>
        </authorList>
    </citation>
    <scope>NUCLEOTIDE SEQUENCE [LARGE SCALE GENOMIC DNA]</scope>
    <source>
        <strain evidence="1 2">HF1</strain>
    </source>
</reference>
<proteinExistence type="predicted"/>
<protein>
    <submittedName>
        <fullName evidence="1">Methyltransferase domain-containing protein</fullName>
    </submittedName>
</protein>
<keyword evidence="2" id="KW-1185">Reference proteome</keyword>
<dbReference type="Gene3D" id="1.10.150.290">
    <property type="entry name" value="S-adenosyl-L-methionine-dependent methyltransferases"/>
    <property type="match status" value="1"/>
</dbReference>
<gene>
    <name evidence="1" type="ORF">HCZ30_07135</name>
</gene>
<name>A0ABX0VZY7_9RHOB</name>